<organism evidence="2 3">
    <name type="scientific">Ascodesmis nigricans</name>
    <dbReference type="NCBI Taxonomy" id="341454"/>
    <lineage>
        <taxon>Eukaryota</taxon>
        <taxon>Fungi</taxon>
        <taxon>Dikarya</taxon>
        <taxon>Ascomycota</taxon>
        <taxon>Pezizomycotina</taxon>
        <taxon>Pezizomycetes</taxon>
        <taxon>Pezizales</taxon>
        <taxon>Ascodesmidaceae</taxon>
        <taxon>Ascodesmis</taxon>
    </lineage>
</organism>
<feature type="region of interest" description="Disordered" evidence="1">
    <location>
        <begin position="132"/>
        <end position="151"/>
    </location>
</feature>
<feature type="region of interest" description="Disordered" evidence="1">
    <location>
        <begin position="1"/>
        <end position="113"/>
    </location>
</feature>
<evidence type="ECO:0000313" key="3">
    <source>
        <dbReference type="Proteomes" id="UP000298138"/>
    </source>
</evidence>
<feature type="compositionally biased region" description="Basic and acidic residues" evidence="1">
    <location>
        <begin position="51"/>
        <end position="86"/>
    </location>
</feature>
<dbReference type="InParanoid" id="A0A4S2MNS7"/>
<evidence type="ECO:0000256" key="1">
    <source>
        <dbReference type="SAM" id="MobiDB-lite"/>
    </source>
</evidence>
<dbReference type="AlphaFoldDB" id="A0A4S2MNS7"/>
<dbReference type="Proteomes" id="UP000298138">
    <property type="component" value="Unassembled WGS sequence"/>
</dbReference>
<feature type="compositionally biased region" description="Polar residues" evidence="1">
    <location>
        <begin position="31"/>
        <end position="42"/>
    </location>
</feature>
<dbReference type="EMBL" id="ML220137">
    <property type="protein sequence ID" value="TGZ78826.1"/>
    <property type="molecule type" value="Genomic_DNA"/>
</dbReference>
<sequence>MDYSPRLMRMTSIQDRSPRSASKPAKERLLSNVSNVRKVNQDCSEEENENESQREKREERKLKKTHGQKEKNFQYVGRREEEKERSSATVGPPGRNTPHSGCHGDAENTVTATSQRCNRPLCWDKNKAAGIVGLDSGEGQNEGEKCIESGR</sequence>
<gene>
    <name evidence="2" type="ORF">EX30DRAFT_383295</name>
</gene>
<protein>
    <submittedName>
        <fullName evidence="2">Uncharacterized protein</fullName>
    </submittedName>
</protein>
<keyword evidence="3" id="KW-1185">Reference proteome</keyword>
<accession>A0A4S2MNS7</accession>
<proteinExistence type="predicted"/>
<reference evidence="2 3" key="1">
    <citation type="submission" date="2019-04" db="EMBL/GenBank/DDBJ databases">
        <title>Comparative genomics and transcriptomics to analyze fruiting body development in filamentous ascomycetes.</title>
        <authorList>
            <consortium name="DOE Joint Genome Institute"/>
            <person name="Lutkenhaus R."/>
            <person name="Traeger S."/>
            <person name="Breuer J."/>
            <person name="Kuo A."/>
            <person name="Lipzen A."/>
            <person name="Pangilinan J."/>
            <person name="Dilworth D."/>
            <person name="Sandor L."/>
            <person name="Poggeler S."/>
            <person name="Barry K."/>
            <person name="Grigoriev I.V."/>
            <person name="Nowrousian M."/>
        </authorList>
    </citation>
    <scope>NUCLEOTIDE SEQUENCE [LARGE SCALE GENOMIC DNA]</scope>
    <source>
        <strain evidence="2 3">CBS 389.68</strain>
    </source>
</reference>
<evidence type="ECO:0000313" key="2">
    <source>
        <dbReference type="EMBL" id="TGZ78826.1"/>
    </source>
</evidence>
<feature type="compositionally biased region" description="Basic and acidic residues" evidence="1">
    <location>
        <begin position="142"/>
        <end position="151"/>
    </location>
</feature>
<name>A0A4S2MNS7_9PEZI</name>